<proteinExistence type="predicted"/>
<comment type="caution">
    <text evidence="1">The sequence shown here is derived from an EMBL/GenBank/DDBJ whole genome shotgun (WGS) entry which is preliminary data.</text>
</comment>
<dbReference type="Proteomes" id="UP000473278">
    <property type="component" value="Unassembled WGS sequence"/>
</dbReference>
<name>A0A6M1ST50_9BACT</name>
<organism evidence="1 2">
    <name type="scientific">Halalkalibaculum roseum</name>
    <dbReference type="NCBI Taxonomy" id="2709311"/>
    <lineage>
        <taxon>Bacteria</taxon>
        <taxon>Pseudomonadati</taxon>
        <taxon>Balneolota</taxon>
        <taxon>Balneolia</taxon>
        <taxon>Balneolales</taxon>
        <taxon>Balneolaceae</taxon>
        <taxon>Halalkalibaculum</taxon>
    </lineage>
</organism>
<protein>
    <submittedName>
        <fullName evidence="1">Uncharacterized protein</fullName>
    </submittedName>
</protein>
<dbReference type="AlphaFoldDB" id="A0A6M1ST50"/>
<evidence type="ECO:0000313" key="1">
    <source>
        <dbReference type="EMBL" id="NGP75288.1"/>
    </source>
</evidence>
<evidence type="ECO:0000313" key="2">
    <source>
        <dbReference type="Proteomes" id="UP000473278"/>
    </source>
</evidence>
<keyword evidence="2" id="KW-1185">Reference proteome</keyword>
<sequence length="182" mass="19121">MTTACSDIDSVTSNSKETITQDLQSNNIENIKRPFRFSTIGPAEFLEPGAEGSVQRCNEEGLLTVRYSGEGEAIHLGHHTFISTNCSPFPFPAPSITNITKGITIFTAANGQDKLITSFSGQQEFNENGEGTVTVVNEIIGGEGKFKGATGQTTGGGSGSGGIVSTESSGYIIFDASNRSDL</sequence>
<dbReference type="EMBL" id="JAALLT010000001">
    <property type="protein sequence ID" value="NGP75288.1"/>
    <property type="molecule type" value="Genomic_DNA"/>
</dbReference>
<accession>A0A6M1ST50</accession>
<reference evidence="1 2" key="1">
    <citation type="submission" date="2020-02" db="EMBL/GenBank/DDBJ databases">
        <title>Balneolaceae bacterium YR4-1, complete genome.</title>
        <authorList>
            <person name="Li Y."/>
            <person name="Wu S."/>
        </authorList>
    </citation>
    <scope>NUCLEOTIDE SEQUENCE [LARGE SCALE GENOMIC DNA]</scope>
    <source>
        <strain evidence="1 2">YR4-1</strain>
    </source>
</reference>
<gene>
    <name evidence="1" type="ORF">G3570_01475</name>
</gene>